<reference evidence="2 3" key="1">
    <citation type="submission" date="2024-09" db="EMBL/GenBank/DDBJ databases">
        <authorList>
            <person name="Sun Q."/>
            <person name="Mori K."/>
        </authorList>
    </citation>
    <scope>NUCLEOTIDE SEQUENCE [LARGE SCALE GENOMIC DNA]</scope>
    <source>
        <strain evidence="2 3">TISTR 2452</strain>
    </source>
</reference>
<comment type="caution">
    <text evidence="2">The sequence shown here is derived from an EMBL/GenBank/DDBJ whole genome shotgun (WGS) entry which is preliminary data.</text>
</comment>
<dbReference type="InterPro" id="IPR002731">
    <property type="entry name" value="ATPase_BadF"/>
</dbReference>
<evidence type="ECO:0000313" key="2">
    <source>
        <dbReference type="EMBL" id="MFB9325169.1"/>
    </source>
</evidence>
<dbReference type="EMBL" id="JBHMDO010000009">
    <property type="protein sequence ID" value="MFB9325169.1"/>
    <property type="molecule type" value="Genomic_DNA"/>
</dbReference>
<dbReference type="InterPro" id="IPR052519">
    <property type="entry name" value="Euk-type_GlcNAc_Kinase"/>
</dbReference>
<keyword evidence="3" id="KW-1185">Reference proteome</keyword>
<evidence type="ECO:0000313" key="3">
    <source>
        <dbReference type="Proteomes" id="UP001589747"/>
    </source>
</evidence>
<gene>
    <name evidence="2" type="ORF">ACFFSY_04460</name>
</gene>
<name>A0ABV5KIX5_9BACL</name>
<dbReference type="SUPFAM" id="SSF53067">
    <property type="entry name" value="Actin-like ATPase domain"/>
    <property type="match status" value="2"/>
</dbReference>
<dbReference type="PANTHER" id="PTHR43190:SF3">
    <property type="entry name" value="N-ACETYL-D-GLUCOSAMINE KINASE"/>
    <property type="match status" value="1"/>
</dbReference>
<accession>A0ABV5KIX5</accession>
<protein>
    <submittedName>
        <fullName evidence="2">BadF/BadG/BcrA/BcrD ATPase family protein</fullName>
    </submittedName>
</protein>
<feature type="domain" description="ATPase BadF/BadG/BcrA/BcrD type" evidence="1">
    <location>
        <begin position="10"/>
        <end position="274"/>
    </location>
</feature>
<dbReference type="Gene3D" id="3.30.420.40">
    <property type="match status" value="2"/>
</dbReference>
<dbReference type="RefSeq" id="WP_377490487.1">
    <property type="nucleotide sequence ID" value="NZ_JBHMDO010000009.1"/>
</dbReference>
<proteinExistence type="predicted"/>
<evidence type="ECO:0000259" key="1">
    <source>
        <dbReference type="Pfam" id="PF01869"/>
    </source>
</evidence>
<dbReference type="InterPro" id="IPR043129">
    <property type="entry name" value="ATPase_NBD"/>
</dbReference>
<sequence>MQEDRSAYIIGVDGGGTKTHCVIGDMQGNLLAACAGEAGNVKSRPWPQVAATLVFLIRRALHLAGAEPAQVAGIAAGLGGVVQPRDRERVARLLQSQAGEDAIVHVYPDAENVLAAGAGGGAGIALVAGTGSVAWGRTADGSQARSGGWGHVLGDEGSGYDIGRRALAAVMRAHDGRGDMTALTAKLLAHLSLASPRQFIELYYERVGVRKDIASLAVPALLAARDGDPAARAIANEAADELTLLVQGVAGQLERCGGLAAGDPLFMSGGLFGSDWFASLTEARLRLALPSLSVSRLSLPPASGAYVTGLLACGVCLEDGWQAKMRGFWSGQSVGE</sequence>
<dbReference type="CDD" id="cd24007">
    <property type="entry name" value="ASKHA_NBD_eukNAGK-like"/>
    <property type="match status" value="1"/>
</dbReference>
<dbReference type="Pfam" id="PF01869">
    <property type="entry name" value="BcrAD_BadFG"/>
    <property type="match status" value="1"/>
</dbReference>
<dbReference type="PANTHER" id="PTHR43190">
    <property type="entry name" value="N-ACETYL-D-GLUCOSAMINE KINASE"/>
    <property type="match status" value="1"/>
</dbReference>
<dbReference type="Proteomes" id="UP001589747">
    <property type="component" value="Unassembled WGS sequence"/>
</dbReference>
<organism evidence="2 3">
    <name type="scientific">Paenibacillus aurantiacus</name>
    <dbReference type="NCBI Taxonomy" id="1936118"/>
    <lineage>
        <taxon>Bacteria</taxon>
        <taxon>Bacillati</taxon>
        <taxon>Bacillota</taxon>
        <taxon>Bacilli</taxon>
        <taxon>Bacillales</taxon>
        <taxon>Paenibacillaceae</taxon>
        <taxon>Paenibacillus</taxon>
    </lineage>
</organism>